<dbReference type="RefSeq" id="WP_106342371.1">
    <property type="nucleotide sequence ID" value="NZ_PVTZ01000006.1"/>
</dbReference>
<dbReference type="InterPro" id="IPR017575">
    <property type="entry name" value="CRISPR-assoc_helicase_Cas3"/>
</dbReference>
<dbReference type="PANTHER" id="PTHR47962:SF5">
    <property type="entry name" value="ATP-DEPENDENT HELICASE LHR-RELATED"/>
    <property type="match status" value="1"/>
</dbReference>
<sequence length="704" mass="82608">MIFVKEETANTYDVPFVGALKPYAHQIVQQQLIKEVIDQNKKVIIWNEAMTGAGKTLANYSSLLYDPHIKALGIYPVNELIKDQYRSVQKNLPLKDWEDIGIWTADELKKRREPGQTTIEQLAESMNPAFRLILSNPDYLMLITQERFHSYKKGEQPALFYQLLEFQLQIFDEFHLYHVAQMNFLLQWMALLVSVAPYKPFAFLLSSATPRNEFFALARNLGIEIWRVQDKVKEWLDATKPPLFSKRTYLEPLQLQVKSSNLRQWQTAEKILENWGEVEEYLFQYPKAKGLVILDSIHEAQMLASQLREKGYEVGEVHGLSDRQKSEIELGKQITVATATVEVGVDFQGDMHKDFLIFESRSAGSFMQRLGRIGRGSCSKPNPPLHVWAYVPPYVAERINNQISAQVTRSELKDLIMQSYQYYQDFLPYIHKVGGMNLVHHYHLIAKHQLEKNENPILANIKQTIELLYGEGFESQCNRYEQLKQEKILEPVISFRGQNTLESHLFRLRSRGINPEHLETFYPDVWFWDESIPEAPLRKYDFWFVLRRRVVRFITKEEMIAKVKERFRGAEREDYLAALQNDYVLGYAVAMGIREKPARLYWKLRSSVSKHKGQVVRIDRLSLEAPEDPWLNQELKQLFHFTEKKSWVAYMVNHSIWELSDLLRLPPMFRIYPAKKQNADWSIAFNSEAFQLWSIMERVRSEVL</sequence>
<protein>
    <submittedName>
        <fullName evidence="4">CRISPR-associated Cas3 family helicase</fullName>
    </submittedName>
</protein>
<evidence type="ECO:0000256" key="1">
    <source>
        <dbReference type="ARBA" id="ARBA00022741"/>
    </source>
</evidence>
<dbReference type="SUPFAM" id="SSF52540">
    <property type="entry name" value="P-loop containing nucleoside triphosphate hydrolases"/>
    <property type="match status" value="1"/>
</dbReference>
<dbReference type="InterPro" id="IPR001650">
    <property type="entry name" value="Helicase_C-like"/>
</dbReference>
<dbReference type="Gene3D" id="3.40.50.300">
    <property type="entry name" value="P-loop containing nucleotide triphosphate hydrolases"/>
    <property type="match status" value="2"/>
</dbReference>
<name>A0ABX5EQR0_9BACL</name>
<dbReference type="EMBL" id="PVTZ01000006">
    <property type="protein sequence ID" value="PRZ14247.1"/>
    <property type="molecule type" value="Genomic_DNA"/>
</dbReference>
<comment type="caution">
    <text evidence="4">The sequence shown here is derived from an EMBL/GenBank/DDBJ whole genome shotgun (WGS) entry which is preliminary data.</text>
</comment>
<dbReference type="PANTHER" id="PTHR47962">
    <property type="entry name" value="ATP-DEPENDENT HELICASE LHR-RELATED-RELATED"/>
    <property type="match status" value="1"/>
</dbReference>
<keyword evidence="2" id="KW-0067">ATP-binding</keyword>
<dbReference type="Proteomes" id="UP000238836">
    <property type="component" value="Unassembled WGS sequence"/>
</dbReference>
<dbReference type="PROSITE" id="PS51192">
    <property type="entry name" value="HELICASE_ATP_BIND_1"/>
    <property type="match status" value="1"/>
</dbReference>
<dbReference type="InterPro" id="IPR027417">
    <property type="entry name" value="P-loop_NTPase"/>
</dbReference>
<gene>
    <name evidence="4" type="ORF">CLV36_1067</name>
</gene>
<proteinExistence type="predicted"/>
<evidence type="ECO:0000313" key="4">
    <source>
        <dbReference type="EMBL" id="PRZ14247.1"/>
    </source>
</evidence>
<dbReference type="NCBIfam" id="TIGR03158">
    <property type="entry name" value="cas3_cyano"/>
    <property type="match status" value="1"/>
</dbReference>
<dbReference type="InterPro" id="IPR052511">
    <property type="entry name" value="ATP-dep_Helicase"/>
</dbReference>
<keyword evidence="1" id="KW-0547">Nucleotide-binding</keyword>
<dbReference type="InterPro" id="IPR011545">
    <property type="entry name" value="DEAD/DEAH_box_helicase_dom"/>
</dbReference>
<feature type="domain" description="Helicase ATP-binding" evidence="3">
    <location>
        <begin position="49"/>
        <end position="228"/>
    </location>
</feature>
<dbReference type="InterPro" id="IPR014001">
    <property type="entry name" value="Helicase_ATP-bd"/>
</dbReference>
<accession>A0ABX5EQR0</accession>
<reference evidence="4 5" key="1">
    <citation type="submission" date="2018-03" db="EMBL/GenBank/DDBJ databases">
        <title>Genomic Encyclopedia of Archaeal and Bacterial Type Strains, Phase II (KMG-II): from individual species to whole genera.</title>
        <authorList>
            <person name="Goeker M."/>
        </authorList>
    </citation>
    <scope>NUCLEOTIDE SEQUENCE [LARGE SCALE GENOMIC DNA]</scope>
    <source>
        <strain evidence="4 5">RHA1</strain>
    </source>
</reference>
<dbReference type="Pfam" id="PF00270">
    <property type="entry name" value="DEAD"/>
    <property type="match status" value="1"/>
</dbReference>
<evidence type="ECO:0000259" key="3">
    <source>
        <dbReference type="PROSITE" id="PS51192"/>
    </source>
</evidence>
<organism evidence="4 5">
    <name type="scientific">Laceyella sediminis</name>
    <dbReference type="NCBI Taxonomy" id="573074"/>
    <lineage>
        <taxon>Bacteria</taxon>
        <taxon>Bacillati</taxon>
        <taxon>Bacillota</taxon>
        <taxon>Bacilli</taxon>
        <taxon>Bacillales</taxon>
        <taxon>Thermoactinomycetaceae</taxon>
        <taxon>Laceyella</taxon>
    </lineage>
</organism>
<keyword evidence="5" id="KW-1185">Reference proteome</keyword>
<evidence type="ECO:0000256" key="2">
    <source>
        <dbReference type="ARBA" id="ARBA00022840"/>
    </source>
</evidence>
<dbReference type="SMART" id="SM00490">
    <property type="entry name" value="HELICc"/>
    <property type="match status" value="1"/>
</dbReference>
<evidence type="ECO:0000313" key="5">
    <source>
        <dbReference type="Proteomes" id="UP000238836"/>
    </source>
</evidence>